<evidence type="ECO:0000313" key="1">
    <source>
        <dbReference type="EMBL" id="SHL18167.1"/>
    </source>
</evidence>
<dbReference type="STRING" id="337701.SAMN05444398_101885"/>
<protein>
    <recommendedName>
        <fullName evidence="3">DUF3572 domain-containing protein</fullName>
    </recommendedName>
</protein>
<dbReference type="Pfam" id="PF12096">
    <property type="entry name" value="DUF3572"/>
    <property type="match status" value="1"/>
</dbReference>
<evidence type="ECO:0000313" key="2">
    <source>
        <dbReference type="Proteomes" id="UP000183974"/>
    </source>
</evidence>
<dbReference type="Proteomes" id="UP000183974">
    <property type="component" value="Unassembled WGS sequence"/>
</dbReference>
<proteinExistence type="predicted"/>
<dbReference type="OrthoDB" id="7356934at2"/>
<sequence length="94" mass="10134">MALTQETAQTVALQCLTWLAGNNELLPVFMGATGVSEADMREGAQNPEFLGSVLDFVLMDDAWIVSFCEAQGIAADIPMRARMALPGGEQVNWT</sequence>
<dbReference type="AlphaFoldDB" id="A0A1M6YIV4"/>
<reference evidence="1 2" key="1">
    <citation type="submission" date="2016-11" db="EMBL/GenBank/DDBJ databases">
        <authorList>
            <person name="Jaros S."/>
            <person name="Januszkiewicz K."/>
            <person name="Wedrychowicz H."/>
        </authorList>
    </citation>
    <scope>NUCLEOTIDE SEQUENCE [LARGE SCALE GENOMIC DNA]</scope>
    <source>
        <strain evidence="1 2">DSM 29589</strain>
    </source>
</reference>
<gene>
    <name evidence="1" type="ORF">SAMN05444398_101885</name>
</gene>
<accession>A0A1M6YIV4</accession>
<name>A0A1M6YIV4_9RHOB</name>
<dbReference type="InterPro" id="IPR021955">
    <property type="entry name" value="DUF3572"/>
</dbReference>
<organism evidence="1 2">
    <name type="scientific">Roseovarius pacificus</name>
    <dbReference type="NCBI Taxonomy" id="337701"/>
    <lineage>
        <taxon>Bacteria</taxon>
        <taxon>Pseudomonadati</taxon>
        <taxon>Pseudomonadota</taxon>
        <taxon>Alphaproteobacteria</taxon>
        <taxon>Rhodobacterales</taxon>
        <taxon>Roseobacteraceae</taxon>
        <taxon>Roseovarius</taxon>
    </lineage>
</organism>
<evidence type="ECO:0008006" key="3">
    <source>
        <dbReference type="Google" id="ProtNLM"/>
    </source>
</evidence>
<dbReference type="EMBL" id="FRBR01000001">
    <property type="protein sequence ID" value="SHL18167.1"/>
    <property type="molecule type" value="Genomic_DNA"/>
</dbReference>
<keyword evidence="2" id="KW-1185">Reference proteome</keyword>
<dbReference type="RefSeq" id="WP_073033123.1">
    <property type="nucleotide sequence ID" value="NZ_BMLR01000001.1"/>
</dbReference>